<evidence type="ECO:0000313" key="3">
    <source>
        <dbReference type="Proteomes" id="UP001586593"/>
    </source>
</evidence>
<feature type="compositionally biased region" description="Basic residues" evidence="1">
    <location>
        <begin position="225"/>
        <end position="235"/>
    </location>
</feature>
<reference evidence="2 3" key="1">
    <citation type="journal article" date="2024" name="Commun. Biol.">
        <title>Comparative genomic analysis of thermophilic fungi reveals convergent evolutionary adaptations and gene losses.</title>
        <authorList>
            <person name="Steindorff A.S."/>
            <person name="Aguilar-Pontes M.V."/>
            <person name="Robinson A.J."/>
            <person name="Andreopoulos B."/>
            <person name="LaButti K."/>
            <person name="Kuo A."/>
            <person name="Mondo S."/>
            <person name="Riley R."/>
            <person name="Otillar R."/>
            <person name="Haridas S."/>
            <person name="Lipzen A."/>
            <person name="Grimwood J."/>
            <person name="Schmutz J."/>
            <person name="Clum A."/>
            <person name="Reid I.D."/>
            <person name="Moisan M.C."/>
            <person name="Butler G."/>
            <person name="Nguyen T.T.M."/>
            <person name="Dewar K."/>
            <person name="Conant G."/>
            <person name="Drula E."/>
            <person name="Henrissat B."/>
            <person name="Hansel C."/>
            <person name="Singer S."/>
            <person name="Hutchinson M.I."/>
            <person name="de Vries R.P."/>
            <person name="Natvig D.O."/>
            <person name="Powell A.J."/>
            <person name="Tsang A."/>
            <person name="Grigoriev I.V."/>
        </authorList>
    </citation>
    <scope>NUCLEOTIDE SEQUENCE [LARGE SCALE GENOMIC DNA]</scope>
    <source>
        <strain evidence="2 3">ATCC 24622</strain>
    </source>
</reference>
<name>A0ABR3VSJ3_9PEZI</name>
<sequence length="573" mass="60530">MRYEDWDVLLFPTSRESKVPFKEFRVGCQAVPDAERSHSHGSACLPLMTCFVPSIQQGSRFHISIHCWNDPGVTQATRTFSQHPELVKLEARVFIDGRIVASTVFDRCGPWPHLIYSTFDTVNPGELAPLRFPQFRREILYQDFWNPADDLGRIKVVISEGFPRDSFSTPIERVNNVVGFSFQHAPLDILERNGVAWPHPSMWTLSPALSAPSSHRGGGTASHSHSPRRRPKSSKHNLLQGLPNTPSTDLFWNPANGTLGCPGLTFGPPALTQHGTTAEAAWYDNTNGAGYGELAHTLSPLRSVGVGAGGLTWLGAQPNRSKGNTDTSMLDLVSEQESFGDPMHLSGPSAEEEPAAGPYANAKPPANLPTAGGPALGGSSAPTAVPSHMGVSRIPADLADSLTRSLLARPPPLPLVPQDVPLPRSDARSGTSNPPVDILASSSSSLSTSRSEPFRESNGSPPSLGRGTPGFGGAGPLMLGTSLPALHVTGLEEGSPGGFPGGVAGQSALEFTTAALGESAVSTWNLGLQGKVVVDKGKGLAALEFASCASPHALRCADEQGRDIPLEKAAECG</sequence>
<comment type="caution">
    <text evidence="2">The sequence shown here is derived from an EMBL/GenBank/DDBJ whole genome shotgun (WGS) entry which is preliminary data.</text>
</comment>
<dbReference type="EMBL" id="JAZHXJ010001566">
    <property type="protein sequence ID" value="KAL1844645.1"/>
    <property type="molecule type" value="Genomic_DNA"/>
</dbReference>
<feature type="region of interest" description="Disordered" evidence="1">
    <location>
        <begin position="408"/>
        <end position="476"/>
    </location>
</feature>
<accession>A0ABR3VSJ3</accession>
<gene>
    <name evidence="2" type="ORF">VTK73DRAFT_2103</name>
</gene>
<keyword evidence="3" id="KW-1185">Reference proteome</keyword>
<feature type="compositionally biased region" description="Low complexity" evidence="1">
    <location>
        <begin position="364"/>
        <end position="384"/>
    </location>
</feature>
<proteinExistence type="predicted"/>
<evidence type="ECO:0000256" key="1">
    <source>
        <dbReference type="SAM" id="MobiDB-lite"/>
    </source>
</evidence>
<feature type="compositionally biased region" description="Low complexity" evidence="1">
    <location>
        <begin position="441"/>
        <end position="451"/>
    </location>
</feature>
<feature type="region of interest" description="Disordered" evidence="1">
    <location>
        <begin position="208"/>
        <end position="250"/>
    </location>
</feature>
<protein>
    <submittedName>
        <fullName evidence="2">Uncharacterized protein</fullName>
    </submittedName>
</protein>
<organism evidence="2 3">
    <name type="scientific">Phialemonium thermophilum</name>
    <dbReference type="NCBI Taxonomy" id="223376"/>
    <lineage>
        <taxon>Eukaryota</taxon>
        <taxon>Fungi</taxon>
        <taxon>Dikarya</taxon>
        <taxon>Ascomycota</taxon>
        <taxon>Pezizomycotina</taxon>
        <taxon>Sordariomycetes</taxon>
        <taxon>Sordariomycetidae</taxon>
        <taxon>Cephalothecales</taxon>
        <taxon>Cephalothecaceae</taxon>
        <taxon>Phialemonium</taxon>
    </lineage>
</organism>
<feature type="region of interest" description="Disordered" evidence="1">
    <location>
        <begin position="339"/>
        <end position="388"/>
    </location>
</feature>
<dbReference type="Proteomes" id="UP001586593">
    <property type="component" value="Unassembled WGS sequence"/>
</dbReference>
<evidence type="ECO:0000313" key="2">
    <source>
        <dbReference type="EMBL" id="KAL1844645.1"/>
    </source>
</evidence>